<reference evidence="1 2" key="1">
    <citation type="journal article" date="2019" name="Emerg. Microbes Infect.">
        <title>Comprehensive subspecies identification of 175 nontuberculous mycobacteria species based on 7547 genomic profiles.</title>
        <authorList>
            <person name="Matsumoto Y."/>
            <person name="Kinjo T."/>
            <person name="Motooka D."/>
            <person name="Nabeya D."/>
            <person name="Jung N."/>
            <person name="Uechi K."/>
            <person name="Horii T."/>
            <person name="Iida T."/>
            <person name="Fujita J."/>
            <person name="Nakamura S."/>
        </authorList>
    </citation>
    <scope>NUCLEOTIDE SEQUENCE [LARGE SCALE GENOMIC DNA]</scope>
    <source>
        <strain evidence="1 2">JCM 30725</strain>
    </source>
</reference>
<keyword evidence="2" id="KW-1185">Reference proteome</keyword>
<dbReference type="InterPro" id="IPR049500">
    <property type="entry name" value="Peptidase_M50B-like"/>
</dbReference>
<proteinExistence type="predicted"/>
<comment type="caution">
    <text evidence="1">The sequence shown here is derived from an EMBL/GenBank/DDBJ whole genome shotgun (WGS) entry which is preliminary data.</text>
</comment>
<organism evidence="1 2">
    <name type="scientific">Mycobacterium bourgelatii</name>
    <dbReference type="NCBI Taxonomy" id="1273442"/>
    <lineage>
        <taxon>Bacteria</taxon>
        <taxon>Bacillati</taxon>
        <taxon>Actinomycetota</taxon>
        <taxon>Actinomycetes</taxon>
        <taxon>Mycobacteriales</taxon>
        <taxon>Mycobacteriaceae</taxon>
        <taxon>Mycobacterium</taxon>
    </lineage>
</organism>
<name>A0A7I9YVR2_MYCBU</name>
<dbReference type="AlphaFoldDB" id="A0A7I9YVR2"/>
<dbReference type="EMBL" id="BLKZ01000001">
    <property type="protein sequence ID" value="GFG92666.1"/>
    <property type="molecule type" value="Genomic_DNA"/>
</dbReference>
<dbReference type="Proteomes" id="UP000465360">
    <property type="component" value="Unassembled WGS sequence"/>
</dbReference>
<gene>
    <name evidence="1" type="ORF">MBOU_47080</name>
</gene>
<dbReference type="RefSeq" id="WP_163717281.1">
    <property type="nucleotide sequence ID" value="NZ_BLKZ01000001.1"/>
</dbReference>
<sequence length="184" mass="19548">MTLRLTDLTARERQHLETCIHEAGHAVAATLLGGRILTAAVTNSRVWGVSGKTVHDDVPDGSWASTVYAGPWAQARWRAGKRPTQREVYRVLATAAQHDDRALLASGGASAVDQRLTGLLTRCWPGVVRVAQKLHRDGEATDADVLAALGITDGGGPGSVQLANLRAGLRGVPPVERRKRTPAA</sequence>
<evidence type="ECO:0008006" key="3">
    <source>
        <dbReference type="Google" id="ProtNLM"/>
    </source>
</evidence>
<evidence type="ECO:0000313" key="2">
    <source>
        <dbReference type="Proteomes" id="UP000465360"/>
    </source>
</evidence>
<accession>A0A7I9YVR2</accession>
<evidence type="ECO:0000313" key="1">
    <source>
        <dbReference type="EMBL" id="GFG92666.1"/>
    </source>
</evidence>
<dbReference type="Pfam" id="PF13398">
    <property type="entry name" value="Peptidase_M50B"/>
    <property type="match status" value="1"/>
</dbReference>
<protein>
    <recommendedName>
        <fullName evidence="3">Peptidase M41</fullName>
    </recommendedName>
</protein>